<dbReference type="InterPro" id="IPR011761">
    <property type="entry name" value="ATP-grasp"/>
</dbReference>
<comment type="pathway">
    <text evidence="3 14">Purine metabolism; IMP biosynthesis via de novo pathway; N(1)-(5-phospho-D-ribosyl)glycinamide from 5-phospho-alpha-D-ribose 1-diphosphate: step 2/2.</text>
</comment>
<evidence type="ECO:0000256" key="5">
    <source>
        <dbReference type="ARBA" id="ARBA00022598"/>
    </source>
</evidence>
<dbReference type="Gene3D" id="3.90.600.10">
    <property type="entry name" value="Phosphoribosylglycinamide synthetase, C-terminal domain"/>
    <property type="match status" value="1"/>
</dbReference>
<dbReference type="InterPro" id="IPR020562">
    <property type="entry name" value="PRibGlycinamide_synth_N"/>
</dbReference>
<evidence type="ECO:0000256" key="13">
    <source>
        <dbReference type="ARBA" id="ARBA00042864"/>
    </source>
</evidence>
<comment type="similarity">
    <text evidence="11 14">Belongs to the GARS family.</text>
</comment>
<gene>
    <name evidence="14" type="primary">purD</name>
    <name evidence="17" type="ORF">SAMN03080606_02274</name>
</gene>
<dbReference type="GO" id="GO:0046872">
    <property type="term" value="F:metal ion binding"/>
    <property type="evidence" value="ECO:0007669"/>
    <property type="project" value="UniProtKB-KW"/>
</dbReference>
<dbReference type="SUPFAM" id="SSF51246">
    <property type="entry name" value="Rudiment single hybrid motif"/>
    <property type="match status" value="1"/>
</dbReference>
<protein>
    <recommendedName>
        <fullName evidence="4 14">Phosphoribosylamine--glycine ligase</fullName>
        <ecNumber evidence="4 14">6.3.4.13</ecNumber>
    </recommendedName>
    <alternativeName>
        <fullName evidence="14">GARS</fullName>
    </alternativeName>
    <alternativeName>
        <fullName evidence="12 14">Glycinamide ribonucleotide synthetase</fullName>
    </alternativeName>
    <alternativeName>
        <fullName evidence="13 14">Phosphoribosylglycinamide synthetase</fullName>
    </alternativeName>
</protein>
<dbReference type="SMART" id="SM01209">
    <property type="entry name" value="GARS_A"/>
    <property type="match status" value="1"/>
</dbReference>
<feature type="domain" description="ATP-grasp" evidence="16">
    <location>
        <begin position="107"/>
        <end position="313"/>
    </location>
</feature>
<dbReference type="InterPro" id="IPR037123">
    <property type="entry name" value="PRibGlycinamide_synth_C_sf"/>
</dbReference>
<sequence>MKVLVIGGGGREHAIVWKLSQSPLVSKIYCAPGNPGIADIAECVDISDSDIQKLVEFSREINVDLTVVGPEGPLVEGIVDTFRREGLNIFGPSKDAAQLEGSKSYSKKFMEKYNIPSARFNEITNYEEGLKALQLYSFPVVIKADGLAAGKGVLICESMEEAEKGLKDILINKVFNEAGSKVVIEEFLEGVETSVLCFVDGKSIVPMVSSQDHKRIFDGDQGPNTGGMGTYSPNYVYTDDIANEVMSRILIPTLKGIQQEKMDYRGILFVGLMITDAGPKVLEYNVRFGDPETQVVLPRLKTDLYDIFINIINKQLSSTKVEWSDEAVVCVVLASEGYPNEYPKGLEISGFENVDKDIMVFHAGTALKSNSIVTNGGRVIGITATGKSIEEARKKAYGNVEKIQFNGKFYRKDIAVK</sequence>
<dbReference type="GO" id="GO:0006189">
    <property type="term" value="P:'de novo' IMP biosynthetic process"/>
    <property type="evidence" value="ECO:0007669"/>
    <property type="project" value="UniProtKB-UniRule"/>
</dbReference>
<dbReference type="FunFam" id="3.90.600.10:FF:000001">
    <property type="entry name" value="Trifunctional purine biosynthetic protein adenosine-3"/>
    <property type="match status" value="1"/>
</dbReference>
<evidence type="ECO:0000313" key="17">
    <source>
        <dbReference type="EMBL" id="SCY72363.1"/>
    </source>
</evidence>
<dbReference type="NCBIfam" id="TIGR00877">
    <property type="entry name" value="purD"/>
    <property type="match status" value="1"/>
</dbReference>
<keyword evidence="7 15" id="KW-0547">Nucleotide-binding</keyword>
<comment type="cofactor">
    <cofactor evidence="1">
        <name>Mn(2+)</name>
        <dbReference type="ChEBI" id="CHEBI:29035"/>
    </cofactor>
</comment>
<dbReference type="InterPro" id="IPR020560">
    <property type="entry name" value="PRibGlycinamide_synth_C-dom"/>
</dbReference>
<dbReference type="PANTHER" id="PTHR43472">
    <property type="entry name" value="PHOSPHORIBOSYLAMINE--GLYCINE LIGASE"/>
    <property type="match status" value="1"/>
</dbReference>
<evidence type="ECO:0000256" key="4">
    <source>
        <dbReference type="ARBA" id="ARBA00013255"/>
    </source>
</evidence>
<keyword evidence="10" id="KW-0464">Manganese</keyword>
<dbReference type="GO" id="GO:0004637">
    <property type="term" value="F:phosphoribosylamine-glycine ligase activity"/>
    <property type="evidence" value="ECO:0007669"/>
    <property type="project" value="UniProtKB-UniRule"/>
</dbReference>
<keyword evidence="6" id="KW-0479">Metal-binding</keyword>
<evidence type="ECO:0000256" key="14">
    <source>
        <dbReference type="HAMAP-Rule" id="MF_00138"/>
    </source>
</evidence>
<dbReference type="PANTHER" id="PTHR43472:SF1">
    <property type="entry name" value="PHOSPHORIBOSYLAMINE--GLYCINE LIGASE, CHLOROPLASTIC"/>
    <property type="match status" value="1"/>
</dbReference>
<dbReference type="PROSITE" id="PS00184">
    <property type="entry name" value="GARS"/>
    <property type="match status" value="1"/>
</dbReference>
<dbReference type="RefSeq" id="WP_091543395.1">
    <property type="nucleotide sequence ID" value="NZ_FMUS01000014.1"/>
</dbReference>
<dbReference type="InterPro" id="IPR011054">
    <property type="entry name" value="Rudment_hybrid_motif"/>
</dbReference>
<dbReference type="EMBL" id="FMUS01000014">
    <property type="protein sequence ID" value="SCY72363.1"/>
    <property type="molecule type" value="Genomic_DNA"/>
</dbReference>
<dbReference type="SMART" id="SM01210">
    <property type="entry name" value="GARS_C"/>
    <property type="match status" value="1"/>
</dbReference>
<dbReference type="Gene3D" id="3.30.470.20">
    <property type="entry name" value="ATP-grasp fold, B domain"/>
    <property type="match status" value="1"/>
</dbReference>
<evidence type="ECO:0000256" key="9">
    <source>
        <dbReference type="ARBA" id="ARBA00022840"/>
    </source>
</evidence>
<keyword evidence="5 14" id="KW-0436">Ligase</keyword>
<evidence type="ECO:0000256" key="2">
    <source>
        <dbReference type="ARBA" id="ARBA00001946"/>
    </source>
</evidence>
<organism evidence="17 18">
    <name type="scientific">Alkaliphilus peptidifermentans DSM 18978</name>
    <dbReference type="NCBI Taxonomy" id="1120976"/>
    <lineage>
        <taxon>Bacteria</taxon>
        <taxon>Bacillati</taxon>
        <taxon>Bacillota</taxon>
        <taxon>Clostridia</taxon>
        <taxon>Peptostreptococcales</taxon>
        <taxon>Natronincolaceae</taxon>
        <taxon>Alkaliphilus</taxon>
    </lineage>
</organism>
<evidence type="ECO:0000313" key="18">
    <source>
        <dbReference type="Proteomes" id="UP000198636"/>
    </source>
</evidence>
<accession>A0A1G5I8J9</accession>
<keyword evidence="9 15" id="KW-0067">ATP-binding</keyword>
<dbReference type="UniPathway" id="UPA00074">
    <property type="reaction ID" value="UER00125"/>
</dbReference>
<dbReference type="HAMAP" id="MF_00138">
    <property type="entry name" value="GARS"/>
    <property type="match status" value="1"/>
</dbReference>
<dbReference type="SUPFAM" id="SSF52440">
    <property type="entry name" value="PreATP-grasp domain"/>
    <property type="match status" value="1"/>
</dbReference>
<dbReference type="InterPro" id="IPR016185">
    <property type="entry name" value="PreATP-grasp_dom_sf"/>
</dbReference>
<dbReference type="Pfam" id="PF02844">
    <property type="entry name" value="GARS_N"/>
    <property type="match status" value="1"/>
</dbReference>
<dbReference type="FunFam" id="3.40.50.20:FF:000006">
    <property type="entry name" value="Phosphoribosylamine--glycine ligase, chloroplastic"/>
    <property type="match status" value="1"/>
</dbReference>
<dbReference type="FunFam" id="3.30.470.20:FF:000018">
    <property type="entry name" value="Trifunctional purine biosynthetic protein adenosine-3"/>
    <property type="match status" value="1"/>
</dbReference>
<dbReference type="OrthoDB" id="9807240at2"/>
<dbReference type="GO" id="GO:0009113">
    <property type="term" value="P:purine nucleobase biosynthetic process"/>
    <property type="evidence" value="ECO:0007669"/>
    <property type="project" value="InterPro"/>
</dbReference>
<evidence type="ECO:0000256" key="1">
    <source>
        <dbReference type="ARBA" id="ARBA00001936"/>
    </source>
</evidence>
<dbReference type="Gene3D" id="3.30.1490.20">
    <property type="entry name" value="ATP-grasp fold, A domain"/>
    <property type="match status" value="1"/>
</dbReference>
<dbReference type="InterPro" id="IPR020561">
    <property type="entry name" value="PRibGlycinamid_synth_ATP-grasp"/>
</dbReference>
<comment type="catalytic activity">
    <reaction evidence="14">
        <text>5-phospho-beta-D-ribosylamine + glycine + ATP = N(1)-(5-phospho-beta-D-ribosyl)glycinamide + ADP + phosphate + H(+)</text>
        <dbReference type="Rhea" id="RHEA:17453"/>
        <dbReference type="ChEBI" id="CHEBI:15378"/>
        <dbReference type="ChEBI" id="CHEBI:30616"/>
        <dbReference type="ChEBI" id="CHEBI:43474"/>
        <dbReference type="ChEBI" id="CHEBI:57305"/>
        <dbReference type="ChEBI" id="CHEBI:58681"/>
        <dbReference type="ChEBI" id="CHEBI:143788"/>
        <dbReference type="ChEBI" id="CHEBI:456216"/>
        <dbReference type="EC" id="6.3.4.13"/>
    </reaction>
</comment>
<evidence type="ECO:0000256" key="3">
    <source>
        <dbReference type="ARBA" id="ARBA00005174"/>
    </source>
</evidence>
<evidence type="ECO:0000259" key="16">
    <source>
        <dbReference type="PROSITE" id="PS50975"/>
    </source>
</evidence>
<keyword evidence="18" id="KW-1185">Reference proteome</keyword>
<evidence type="ECO:0000256" key="12">
    <source>
        <dbReference type="ARBA" id="ARBA00042242"/>
    </source>
</evidence>
<comment type="cofactor">
    <cofactor evidence="2">
        <name>Mg(2+)</name>
        <dbReference type="ChEBI" id="CHEBI:18420"/>
    </cofactor>
</comment>
<dbReference type="GO" id="GO:0005524">
    <property type="term" value="F:ATP binding"/>
    <property type="evidence" value="ECO:0007669"/>
    <property type="project" value="UniProtKB-UniRule"/>
</dbReference>
<dbReference type="EC" id="6.3.4.13" evidence="4 14"/>
<keyword evidence="8 14" id="KW-0658">Purine biosynthesis</keyword>
<dbReference type="STRING" id="1120976.SAMN03080606_02274"/>
<dbReference type="InterPro" id="IPR000115">
    <property type="entry name" value="PRibGlycinamide_synth"/>
</dbReference>
<proteinExistence type="inferred from homology"/>
<dbReference type="Gene3D" id="3.40.50.20">
    <property type="match status" value="1"/>
</dbReference>
<evidence type="ECO:0000256" key="15">
    <source>
        <dbReference type="PROSITE-ProRule" id="PRU00409"/>
    </source>
</evidence>
<name>A0A1G5I8J9_9FIRM</name>
<dbReference type="Pfam" id="PF01071">
    <property type="entry name" value="GARS_A"/>
    <property type="match status" value="1"/>
</dbReference>
<evidence type="ECO:0000256" key="10">
    <source>
        <dbReference type="ARBA" id="ARBA00023211"/>
    </source>
</evidence>
<evidence type="ECO:0000256" key="6">
    <source>
        <dbReference type="ARBA" id="ARBA00022723"/>
    </source>
</evidence>
<dbReference type="InterPro" id="IPR013815">
    <property type="entry name" value="ATP_grasp_subdomain_1"/>
</dbReference>
<dbReference type="AlphaFoldDB" id="A0A1G5I8J9"/>
<evidence type="ECO:0000256" key="11">
    <source>
        <dbReference type="ARBA" id="ARBA00038345"/>
    </source>
</evidence>
<dbReference type="Proteomes" id="UP000198636">
    <property type="component" value="Unassembled WGS sequence"/>
</dbReference>
<evidence type="ECO:0000256" key="8">
    <source>
        <dbReference type="ARBA" id="ARBA00022755"/>
    </source>
</evidence>
<dbReference type="SUPFAM" id="SSF56059">
    <property type="entry name" value="Glutathione synthetase ATP-binding domain-like"/>
    <property type="match status" value="1"/>
</dbReference>
<dbReference type="Pfam" id="PF02843">
    <property type="entry name" value="GARS_C"/>
    <property type="match status" value="1"/>
</dbReference>
<evidence type="ECO:0000256" key="7">
    <source>
        <dbReference type="ARBA" id="ARBA00022741"/>
    </source>
</evidence>
<dbReference type="PROSITE" id="PS50975">
    <property type="entry name" value="ATP_GRASP"/>
    <property type="match status" value="1"/>
</dbReference>
<reference evidence="17 18" key="1">
    <citation type="submission" date="2016-10" db="EMBL/GenBank/DDBJ databases">
        <authorList>
            <person name="de Groot N.N."/>
        </authorList>
    </citation>
    <scope>NUCLEOTIDE SEQUENCE [LARGE SCALE GENOMIC DNA]</scope>
    <source>
        <strain evidence="17 18">DSM 18978</strain>
    </source>
</reference>
<dbReference type="InterPro" id="IPR020559">
    <property type="entry name" value="PRibGlycinamide_synth_CS"/>
</dbReference>